<keyword evidence="5" id="KW-0119">Carbohydrate metabolism</keyword>
<dbReference type="PANTHER" id="PTHR31616:SF9">
    <property type="entry name" value="GLUCOAMYLASE, INTRACELLULAR SPORULATION-SPECIFIC"/>
    <property type="match status" value="1"/>
</dbReference>
<dbReference type="GO" id="GO:0000324">
    <property type="term" value="C:fungal-type vacuole"/>
    <property type="evidence" value="ECO:0007669"/>
    <property type="project" value="TreeGrafter"/>
</dbReference>
<dbReference type="GO" id="GO:0000272">
    <property type="term" value="P:polysaccharide catabolic process"/>
    <property type="evidence" value="ECO:0007669"/>
    <property type="project" value="UniProtKB-KW"/>
</dbReference>
<evidence type="ECO:0000256" key="6">
    <source>
        <dbReference type="ARBA" id="ARBA00023295"/>
    </source>
</evidence>
<evidence type="ECO:0000256" key="3">
    <source>
        <dbReference type="ARBA" id="ARBA00012593"/>
    </source>
</evidence>
<dbReference type="RefSeq" id="XP_031024069.1">
    <property type="nucleotide sequence ID" value="XM_031169941.1"/>
</dbReference>
<evidence type="ECO:0000313" key="11">
    <source>
        <dbReference type="EMBL" id="TPX32974.1"/>
    </source>
</evidence>
<dbReference type="GO" id="GO:0004339">
    <property type="term" value="F:glucan 1,4-alpha-glucosidase activity"/>
    <property type="evidence" value="ECO:0007669"/>
    <property type="project" value="UniProtKB-EC"/>
</dbReference>
<dbReference type="Proteomes" id="UP000319731">
    <property type="component" value="Unassembled WGS sequence"/>
</dbReference>
<proteinExistence type="inferred from homology"/>
<dbReference type="InterPro" id="IPR011613">
    <property type="entry name" value="GH15-like"/>
</dbReference>
<comment type="caution">
    <text evidence="11">The sequence shown here is derived from an EMBL/GenBank/DDBJ whole genome shotgun (WGS) entry which is preliminary data.</text>
</comment>
<accession>A0A507C4D1</accession>
<dbReference type="InterPro" id="IPR000165">
    <property type="entry name" value="Glucoamylase"/>
</dbReference>
<evidence type="ECO:0000259" key="10">
    <source>
        <dbReference type="Pfam" id="PF00723"/>
    </source>
</evidence>
<dbReference type="InterPro" id="IPR012341">
    <property type="entry name" value="6hp_glycosidase-like_sf"/>
</dbReference>
<keyword evidence="12" id="KW-1185">Reference proteome</keyword>
<evidence type="ECO:0000256" key="9">
    <source>
        <dbReference type="ARBA" id="ARBA00033473"/>
    </source>
</evidence>
<evidence type="ECO:0000256" key="5">
    <source>
        <dbReference type="ARBA" id="ARBA00023277"/>
    </source>
</evidence>
<dbReference type="AlphaFoldDB" id="A0A507C4D1"/>
<keyword evidence="7" id="KW-0624">Polysaccharide degradation</keyword>
<evidence type="ECO:0000256" key="2">
    <source>
        <dbReference type="ARBA" id="ARBA00006188"/>
    </source>
</evidence>
<evidence type="ECO:0000256" key="7">
    <source>
        <dbReference type="ARBA" id="ARBA00023326"/>
    </source>
</evidence>
<dbReference type="InterPro" id="IPR008928">
    <property type="entry name" value="6-hairpin_glycosidase_sf"/>
</dbReference>
<dbReference type="Gene3D" id="1.50.10.10">
    <property type="match status" value="1"/>
</dbReference>
<comment type="similarity">
    <text evidence="2">Belongs to the glycosyl hydrolase 15 family.</text>
</comment>
<protein>
    <recommendedName>
        <fullName evidence="3">glucan 1,4-alpha-glucosidase</fullName>
        <ecNumber evidence="3">3.2.1.3</ecNumber>
    </recommendedName>
    <alternativeName>
        <fullName evidence="9">1,4-alpha-D-glucan glucohydrolase</fullName>
    </alternativeName>
    <alternativeName>
        <fullName evidence="8">Glucan 1,4-alpha-glucosidase</fullName>
    </alternativeName>
</protein>
<dbReference type="PROSITE" id="PS00820">
    <property type="entry name" value="GLUCOAMYLASE"/>
    <property type="match status" value="1"/>
</dbReference>
<reference evidence="11 12" key="1">
    <citation type="journal article" date="2019" name="Sci. Rep.">
        <title>Comparative genomics of chytrid fungi reveal insights into the obligate biotrophic and pathogenic lifestyle of Synchytrium endobioticum.</title>
        <authorList>
            <person name="van de Vossenberg B.T.L.H."/>
            <person name="Warris S."/>
            <person name="Nguyen H.D.T."/>
            <person name="van Gent-Pelzer M.P.E."/>
            <person name="Joly D.L."/>
            <person name="van de Geest H.C."/>
            <person name="Bonants P.J.M."/>
            <person name="Smith D.S."/>
            <person name="Levesque C.A."/>
            <person name="van der Lee T.A.J."/>
        </authorList>
    </citation>
    <scope>NUCLEOTIDE SEQUENCE [LARGE SCALE GENOMIC DNA]</scope>
    <source>
        <strain evidence="11 12">JEL517</strain>
    </source>
</reference>
<dbReference type="InterPro" id="IPR046966">
    <property type="entry name" value="Glucoamylase_active_site"/>
</dbReference>
<keyword evidence="6" id="KW-0326">Glycosidase</keyword>
<evidence type="ECO:0000313" key="12">
    <source>
        <dbReference type="Proteomes" id="UP000319731"/>
    </source>
</evidence>
<dbReference type="OrthoDB" id="6123450at2759"/>
<name>A0A507C4D1_9FUNG</name>
<dbReference type="EMBL" id="QEAO01000024">
    <property type="protein sequence ID" value="TPX32974.1"/>
    <property type="molecule type" value="Genomic_DNA"/>
</dbReference>
<comment type="catalytic activity">
    <reaction evidence="1">
        <text>Hydrolysis of terminal (1-&gt;4)-linked alpha-D-glucose residues successively from non-reducing ends of the chains with release of beta-D-glucose.</text>
        <dbReference type="EC" id="3.2.1.3"/>
    </reaction>
</comment>
<dbReference type="PRINTS" id="PR00736">
    <property type="entry name" value="GLHYDRLASE15"/>
</dbReference>
<keyword evidence="4" id="KW-0378">Hydrolase</keyword>
<evidence type="ECO:0000256" key="4">
    <source>
        <dbReference type="ARBA" id="ARBA00022801"/>
    </source>
</evidence>
<evidence type="ECO:0000256" key="8">
    <source>
        <dbReference type="ARBA" id="ARBA00033442"/>
    </source>
</evidence>
<dbReference type="PANTHER" id="PTHR31616">
    <property type="entry name" value="TREHALASE"/>
    <property type="match status" value="1"/>
</dbReference>
<dbReference type="STRING" id="1806994.A0A507C4D1"/>
<dbReference type="EC" id="3.2.1.3" evidence="3"/>
<sequence length="473" mass="52864">MKLPGMATICRITPLWITAAVLLIRPNVAFGIKSVAPRGFFTFGTAKGTSELDDWIPHQYGISRQRLIENISPAQTSVGCIVASPSRAHPNYFFSWVRDSALVTDSLADMWAMERYPEDIEQSIWEVAEFQTYIQEADTPCKCLGEPKFEVNGEAFTADWGRPQNDGPALRALAFIKFAKHYLSLTGDTARVLEKLYTPTLPATSLIKRDLEYIAATHSNPCFDLWEEIDGHHFHTKLVIYAALLKGSDFARNWMNDTGAADYYYEKALIVEKELKEFVVGGVIKANIRVIGSHRGKDSNLDASVVLAILEADLSHPDYSITSPLVLETVKRLVKSMSEIYPINRDDESGLAPAIGRYPEDIYDGVEMSIGSPWFLTTLAVAQYLYKLSIHMSTPLNLQPLSEHHQSDSLKESLIHTADSFMLRVKNHTGAEGHMSEQFNRKTGLMQGAKDLTWSYSAFMTASWARADALSLL</sequence>
<gene>
    <name evidence="11" type="primary">SGA1</name>
    <name evidence="11" type="ORF">SmJEL517_g04013</name>
</gene>
<evidence type="ECO:0000256" key="1">
    <source>
        <dbReference type="ARBA" id="ARBA00001863"/>
    </source>
</evidence>
<dbReference type="GeneID" id="42005238"/>
<organism evidence="11 12">
    <name type="scientific">Synchytrium microbalum</name>
    <dbReference type="NCBI Taxonomy" id="1806994"/>
    <lineage>
        <taxon>Eukaryota</taxon>
        <taxon>Fungi</taxon>
        <taxon>Fungi incertae sedis</taxon>
        <taxon>Chytridiomycota</taxon>
        <taxon>Chytridiomycota incertae sedis</taxon>
        <taxon>Chytridiomycetes</taxon>
        <taxon>Synchytriales</taxon>
        <taxon>Synchytriaceae</taxon>
        <taxon>Synchytrium</taxon>
    </lineage>
</organism>
<dbReference type="Pfam" id="PF00723">
    <property type="entry name" value="Glyco_hydro_15"/>
    <property type="match status" value="1"/>
</dbReference>
<feature type="domain" description="GH15-like" evidence="10">
    <location>
        <begin position="75"/>
        <end position="463"/>
    </location>
</feature>
<dbReference type="SUPFAM" id="SSF48208">
    <property type="entry name" value="Six-hairpin glycosidases"/>
    <property type="match status" value="1"/>
</dbReference>